<gene>
    <name evidence="1" type="ORF">BECKFW1821C_GA0114237_100931</name>
</gene>
<evidence type="ECO:0008006" key="2">
    <source>
        <dbReference type="Google" id="ProtNLM"/>
    </source>
</evidence>
<evidence type="ECO:0000313" key="1">
    <source>
        <dbReference type="EMBL" id="VFJ66316.1"/>
    </source>
</evidence>
<proteinExistence type="predicted"/>
<name>A0A450TGI4_9GAMM</name>
<organism evidence="1">
    <name type="scientific">Candidatus Kentrum sp. FW</name>
    <dbReference type="NCBI Taxonomy" id="2126338"/>
    <lineage>
        <taxon>Bacteria</taxon>
        <taxon>Pseudomonadati</taxon>
        <taxon>Pseudomonadota</taxon>
        <taxon>Gammaproteobacteria</taxon>
        <taxon>Candidatus Kentrum</taxon>
    </lineage>
</organism>
<sequence length="100" mass="11668">MLLEDGEAEMEPRFIGVQKTAVRSKMMQTMEFEATIDESGIIRLPQAYREAYGQQARFMLTIPDDGSTNVKVVNPIEYSHTVGWPMDGMDYRKRFRDEWE</sequence>
<protein>
    <recommendedName>
        <fullName evidence="2">SpoVT-AbrB domain-containing protein</fullName>
    </recommendedName>
</protein>
<dbReference type="EMBL" id="CAADFE010000009">
    <property type="protein sequence ID" value="VFJ66316.1"/>
    <property type="molecule type" value="Genomic_DNA"/>
</dbReference>
<dbReference type="AlphaFoldDB" id="A0A450TGI4"/>
<accession>A0A450TGI4</accession>
<reference evidence="1" key="1">
    <citation type="submission" date="2019-02" db="EMBL/GenBank/DDBJ databases">
        <authorList>
            <person name="Gruber-Vodicka R. H."/>
            <person name="Seah K. B. B."/>
        </authorList>
    </citation>
    <scope>NUCLEOTIDE SEQUENCE</scope>
    <source>
        <strain evidence="1">BECK_BZ131</strain>
    </source>
</reference>